<reference evidence="2" key="4">
    <citation type="submission" date="2024-05" db="EMBL/GenBank/DDBJ databases">
        <authorList>
            <person name="Sun Q."/>
            <person name="Zhou Y."/>
        </authorList>
    </citation>
    <scope>NUCLEOTIDE SEQUENCE</scope>
    <source>
        <strain evidence="2">CGMCC 1.15644</strain>
    </source>
</reference>
<keyword evidence="5" id="KW-1185">Reference proteome</keyword>
<accession>A0A4R2HQC8</accession>
<evidence type="ECO:0000313" key="2">
    <source>
        <dbReference type="EMBL" id="GGE43253.1"/>
    </source>
</evidence>
<evidence type="ECO:0000256" key="1">
    <source>
        <dbReference type="SAM" id="Phobius"/>
    </source>
</evidence>
<sequence length="50" mass="5809">MNYLVIGTVSVLVLILIIFLIMRNLKDKKQFEEEVIDSELPAEKSEKEND</sequence>
<comment type="caution">
    <text evidence="3">The sequence shown here is derived from an EMBL/GenBank/DDBJ whole genome shotgun (WGS) entry which is preliminary data.</text>
</comment>
<keyword evidence="1" id="KW-1133">Transmembrane helix</keyword>
<feature type="transmembrane region" description="Helical" evidence="1">
    <location>
        <begin position="6"/>
        <end position="22"/>
    </location>
</feature>
<evidence type="ECO:0000313" key="3">
    <source>
        <dbReference type="EMBL" id="TCO30961.1"/>
    </source>
</evidence>
<keyword evidence="1" id="KW-0472">Membrane</keyword>
<dbReference type="EMBL" id="BMJO01000001">
    <property type="protein sequence ID" value="GGE43253.1"/>
    <property type="molecule type" value="Genomic_DNA"/>
</dbReference>
<name>A0A4R2HQC8_9SPHI</name>
<proteinExistence type="predicted"/>
<evidence type="ECO:0000313" key="4">
    <source>
        <dbReference type="Proteomes" id="UP000295684"/>
    </source>
</evidence>
<evidence type="ECO:0000313" key="5">
    <source>
        <dbReference type="Proteomes" id="UP000622648"/>
    </source>
</evidence>
<gene>
    <name evidence="3" type="ORF">EV200_101402</name>
    <name evidence="2" type="ORF">GCM10011413_06500</name>
</gene>
<dbReference type="Proteomes" id="UP000295684">
    <property type="component" value="Unassembled WGS sequence"/>
</dbReference>
<dbReference type="AlphaFoldDB" id="A0A4R2HQC8"/>
<dbReference type="EMBL" id="SLWO01000001">
    <property type="protein sequence ID" value="TCO30961.1"/>
    <property type="molecule type" value="Genomic_DNA"/>
</dbReference>
<reference evidence="2" key="1">
    <citation type="journal article" date="2014" name="Int. J. Syst. Evol. Microbiol.">
        <title>Complete genome of a new Firmicutes species belonging to the dominant human colonic microbiota ('Ruminococcus bicirculans') reveals two chromosomes and a selective capacity to utilize plant glucans.</title>
        <authorList>
            <consortium name="NISC Comparative Sequencing Program"/>
            <person name="Wegmann U."/>
            <person name="Louis P."/>
            <person name="Goesmann A."/>
            <person name="Henrissat B."/>
            <person name="Duncan S.H."/>
            <person name="Flint H.J."/>
        </authorList>
    </citation>
    <scope>NUCLEOTIDE SEQUENCE</scope>
    <source>
        <strain evidence="2">CGMCC 1.15644</strain>
    </source>
</reference>
<reference evidence="5" key="2">
    <citation type="journal article" date="2019" name="Int. J. Syst. Evol. Microbiol.">
        <title>The Global Catalogue of Microorganisms (GCM) 10K type strain sequencing project: providing services to taxonomists for standard genome sequencing and annotation.</title>
        <authorList>
            <consortium name="The Broad Institute Genomics Platform"/>
            <consortium name="The Broad Institute Genome Sequencing Center for Infectious Disease"/>
            <person name="Wu L."/>
            <person name="Ma J."/>
        </authorList>
    </citation>
    <scope>NUCLEOTIDE SEQUENCE [LARGE SCALE GENOMIC DNA]</scope>
    <source>
        <strain evidence="5">CGMCC 1.15644</strain>
    </source>
</reference>
<dbReference type="Proteomes" id="UP000622648">
    <property type="component" value="Unassembled WGS sequence"/>
</dbReference>
<protein>
    <submittedName>
        <fullName evidence="3">Uncharacterized protein</fullName>
    </submittedName>
</protein>
<reference evidence="3 4" key="3">
    <citation type="submission" date="2019-03" db="EMBL/GenBank/DDBJ databases">
        <title>Genomic Encyclopedia of Type Strains, Phase IV (KMG-IV): sequencing the most valuable type-strain genomes for metagenomic binning, comparative biology and taxonomic classification.</title>
        <authorList>
            <person name="Goeker M."/>
        </authorList>
    </citation>
    <scope>NUCLEOTIDE SEQUENCE [LARGE SCALE GENOMIC DNA]</scope>
    <source>
        <strain evidence="3 4">DSM 103236</strain>
    </source>
</reference>
<keyword evidence="1" id="KW-0812">Transmembrane</keyword>
<dbReference type="RefSeq" id="WP_165877838.1">
    <property type="nucleotide sequence ID" value="NZ_BMJO01000001.1"/>
</dbReference>
<organism evidence="3 4">
    <name type="scientific">Pedobacter psychrotolerans</name>
    <dbReference type="NCBI Taxonomy" id="1843235"/>
    <lineage>
        <taxon>Bacteria</taxon>
        <taxon>Pseudomonadati</taxon>
        <taxon>Bacteroidota</taxon>
        <taxon>Sphingobacteriia</taxon>
        <taxon>Sphingobacteriales</taxon>
        <taxon>Sphingobacteriaceae</taxon>
        <taxon>Pedobacter</taxon>
    </lineage>
</organism>